<protein>
    <submittedName>
        <fullName evidence="2">Uncharacterized protein</fullName>
    </submittedName>
</protein>
<evidence type="ECO:0000313" key="2">
    <source>
        <dbReference type="EMBL" id="KAG2191542.1"/>
    </source>
</evidence>
<dbReference type="Proteomes" id="UP000650833">
    <property type="component" value="Unassembled WGS sequence"/>
</dbReference>
<dbReference type="EMBL" id="JAEPRC010000813">
    <property type="protein sequence ID" value="KAG2191542.1"/>
    <property type="molecule type" value="Genomic_DNA"/>
</dbReference>
<feature type="compositionally biased region" description="Polar residues" evidence="1">
    <location>
        <begin position="105"/>
        <end position="132"/>
    </location>
</feature>
<reference evidence="2" key="1">
    <citation type="submission" date="2020-12" db="EMBL/GenBank/DDBJ databases">
        <title>Metabolic potential, ecology and presence of endohyphal bacteria is reflected in genomic diversity of Mucoromycotina.</title>
        <authorList>
            <person name="Muszewska A."/>
            <person name="Okrasinska A."/>
            <person name="Steczkiewicz K."/>
            <person name="Drgas O."/>
            <person name="Orlowska M."/>
            <person name="Perlinska-Lenart U."/>
            <person name="Aleksandrzak-Piekarczyk T."/>
            <person name="Szatraj K."/>
            <person name="Zielenkiewicz U."/>
            <person name="Pilsyk S."/>
            <person name="Malc E."/>
            <person name="Mieczkowski P."/>
            <person name="Kruszewska J.S."/>
            <person name="Biernat P."/>
            <person name="Pawlowska J."/>
        </authorList>
    </citation>
    <scope>NUCLEOTIDE SEQUENCE</scope>
    <source>
        <strain evidence="2">CBS 226.32</strain>
    </source>
</reference>
<dbReference type="OrthoDB" id="2406983at2759"/>
<feature type="region of interest" description="Disordered" evidence="1">
    <location>
        <begin position="100"/>
        <end position="188"/>
    </location>
</feature>
<accession>A0A8H7URL8</accession>
<name>A0A8H7URL8_9FUNG</name>
<sequence>MDRATEAAANDLAEVRKLIEGMNALVNSQQQQQQQQQQMQMQQQQQLELEKQKKLLLEQQQQQLQQQRQQHLIQQQQQQQLQQQQQQQQQQMQQQQQQLQQQQQSPQLNTDNSNTQGWPSQSTPQNDASIERSQSFSPQQTHHHHHQQQQQQQQQQSEQALSQQQQSDSTSQQTNNTNNTTTAAQTPPNGVIIEVNHLSFTRTLYFQLSPDATIEPLVAWLKLSFQDNSISGMVLQYKGFDGLWKCLLNRDDSLKRVLKQSLKNHTMLQMRVPREQDLLSSGYTDKRLLALTTRPTLIDPNAAVAPTIATTTSPAPTTNSTATPTTDENKNQ</sequence>
<evidence type="ECO:0000313" key="3">
    <source>
        <dbReference type="Proteomes" id="UP000650833"/>
    </source>
</evidence>
<feature type="compositionally biased region" description="Low complexity" evidence="1">
    <location>
        <begin position="148"/>
        <end position="188"/>
    </location>
</feature>
<organism evidence="2 3">
    <name type="scientific">Mucor plumbeus</name>
    <dbReference type="NCBI Taxonomy" id="97098"/>
    <lineage>
        <taxon>Eukaryota</taxon>
        <taxon>Fungi</taxon>
        <taxon>Fungi incertae sedis</taxon>
        <taxon>Mucoromycota</taxon>
        <taxon>Mucoromycotina</taxon>
        <taxon>Mucoromycetes</taxon>
        <taxon>Mucorales</taxon>
        <taxon>Mucorineae</taxon>
        <taxon>Mucoraceae</taxon>
        <taxon>Mucor</taxon>
    </lineage>
</organism>
<dbReference type="AlphaFoldDB" id="A0A8H7URL8"/>
<feature type="compositionally biased region" description="Low complexity" evidence="1">
    <location>
        <begin position="308"/>
        <end position="326"/>
    </location>
</feature>
<evidence type="ECO:0000256" key="1">
    <source>
        <dbReference type="SAM" id="MobiDB-lite"/>
    </source>
</evidence>
<proteinExistence type="predicted"/>
<keyword evidence="3" id="KW-1185">Reference proteome</keyword>
<comment type="caution">
    <text evidence="2">The sequence shown here is derived from an EMBL/GenBank/DDBJ whole genome shotgun (WGS) entry which is preliminary data.</text>
</comment>
<feature type="region of interest" description="Disordered" evidence="1">
    <location>
        <begin position="308"/>
        <end position="332"/>
    </location>
</feature>
<gene>
    <name evidence="2" type="ORF">INT46_000172</name>
</gene>